<dbReference type="EMBL" id="BLLF01001767">
    <property type="protein sequence ID" value="GFH21136.1"/>
    <property type="molecule type" value="Genomic_DNA"/>
</dbReference>
<reference evidence="1 2" key="1">
    <citation type="submission" date="2020-02" db="EMBL/GenBank/DDBJ databases">
        <title>Draft genome sequence of Haematococcus lacustris strain NIES-144.</title>
        <authorList>
            <person name="Morimoto D."/>
            <person name="Nakagawa S."/>
            <person name="Yoshida T."/>
            <person name="Sawayama S."/>
        </authorList>
    </citation>
    <scope>NUCLEOTIDE SEQUENCE [LARGE SCALE GENOMIC DNA]</scope>
    <source>
        <strain evidence="1 2">NIES-144</strain>
    </source>
</reference>
<gene>
    <name evidence="1" type="ORF">HaLaN_18378</name>
</gene>
<accession>A0A699ZQQ2</accession>
<protein>
    <submittedName>
        <fullName evidence="1">Uncharacterized protein</fullName>
    </submittedName>
</protein>
<proteinExistence type="predicted"/>
<evidence type="ECO:0000313" key="1">
    <source>
        <dbReference type="EMBL" id="GFH21136.1"/>
    </source>
</evidence>
<comment type="caution">
    <text evidence="1">The sequence shown here is derived from an EMBL/GenBank/DDBJ whole genome shotgun (WGS) entry which is preliminary data.</text>
</comment>
<evidence type="ECO:0000313" key="2">
    <source>
        <dbReference type="Proteomes" id="UP000485058"/>
    </source>
</evidence>
<keyword evidence="2" id="KW-1185">Reference proteome</keyword>
<name>A0A699ZQQ2_HAELA</name>
<organism evidence="1 2">
    <name type="scientific">Haematococcus lacustris</name>
    <name type="common">Green alga</name>
    <name type="synonym">Haematococcus pluvialis</name>
    <dbReference type="NCBI Taxonomy" id="44745"/>
    <lineage>
        <taxon>Eukaryota</taxon>
        <taxon>Viridiplantae</taxon>
        <taxon>Chlorophyta</taxon>
        <taxon>core chlorophytes</taxon>
        <taxon>Chlorophyceae</taxon>
        <taxon>CS clade</taxon>
        <taxon>Chlamydomonadales</taxon>
        <taxon>Haematococcaceae</taxon>
        <taxon>Haematococcus</taxon>
    </lineage>
</organism>
<dbReference type="Proteomes" id="UP000485058">
    <property type="component" value="Unassembled WGS sequence"/>
</dbReference>
<sequence>MAAEHGAQTAFAGAAGRAAVGRLAQPTLWGVTVATPMGQAAVSPGSCADSGLQTFLQNKTNALLATCFPNATAFLRPLRALVTTGYEQAWDMLAQQYAAATGIQVQVQGLPPESLSSAIRQGLKTEACEPAIQPH</sequence>
<dbReference type="AlphaFoldDB" id="A0A699ZQQ2"/>